<protein>
    <submittedName>
        <fullName evidence="1">Uncharacterized protein</fullName>
    </submittedName>
</protein>
<dbReference type="EMBL" id="ML208719">
    <property type="protein sequence ID" value="TFK60903.1"/>
    <property type="molecule type" value="Genomic_DNA"/>
</dbReference>
<evidence type="ECO:0000313" key="2">
    <source>
        <dbReference type="Proteomes" id="UP000308600"/>
    </source>
</evidence>
<gene>
    <name evidence="1" type="ORF">BDN72DRAFT_778840</name>
</gene>
<sequence>IHDWLAEWGGLDSWPHHLESGYKNAVASGDVNAWTQSILDHADRGRLLEKMLGQMETTLPHEMWRIRELWRQQTQLVGLVVKALTLIEVRADVIKRGAFNLIQ</sequence>
<dbReference type="Proteomes" id="UP000308600">
    <property type="component" value="Unassembled WGS sequence"/>
</dbReference>
<proteinExistence type="predicted"/>
<evidence type="ECO:0000313" key="1">
    <source>
        <dbReference type="EMBL" id="TFK60903.1"/>
    </source>
</evidence>
<organism evidence="1 2">
    <name type="scientific">Pluteus cervinus</name>
    <dbReference type="NCBI Taxonomy" id="181527"/>
    <lineage>
        <taxon>Eukaryota</taxon>
        <taxon>Fungi</taxon>
        <taxon>Dikarya</taxon>
        <taxon>Basidiomycota</taxon>
        <taxon>Agaricomycotina</taxon>
        <taxon>Agaricomycetes</taxon>
        <taxon>Agaricomycetidae</taxon>
        <taxon>Agaricales</taxon>
        <taxon>Pluteineae</taxon>
        <taxon>Pluteaceae</taxon>
        <taxon>Pluteus</taxon>
    </lineage>
</organism>
<name>A0ACD3A4Z5_9AGAR</name>
<reference evidence="1 2" key="1">
    <citation type="journal article" date="2019" name="Nat. Ecol. Evol.">
        <title>Megaphylogeny resolves global patterns of mushroom evolution.</title>
        <authorList>
            <person name="Varga T."/>
            <person name="Krizsan K."/>
            <person name="Foldi C."/>
            <person name="Dima B."/>
            <person name="Sanchez-Garcia M."/>
            <person name="Sanchez-Ramirez S."/>
            <person name="Szollosi G.J."/>
            <person name="Szarkandi J.G."/>
            <person name="Papp V."/>
            <person name="Albert L."/>
            <person name="Andreopoulos W."/>
            <person name="Angelini C."/>
            <person name="Antonin V."/>
            <person name="Barry K.W."/>
            <person name="Bougher N.L."/>
            <person name="Buchanan P."/>
            <person name="Buyck B."/>
            <person name="Bense V."/>
            <person name="Catcheside P."/>
            <person name="Chovatia M."/>
            <person name="Cooper J."/>
            <person name="Damon W."/>
            <person name="Desjardin D."/>
            <person name="Finy P."/>
            <person name="Geml J."/>
            <person name="Haridas S."/>
            <person name="Hughes K."/>
            <person name="Justo A."/>
            <person name="Karasinski D."/>
            <person name="Kautmanova I."/>
            <person name="Kiss B."/>
            <person name="Kocsube S."/>
            <person name="Kotiranta H."/>
            <person name="LaButti K.M."/>
            <person name="Lechner B.E."/>
            <person name="Liimatainen K."/>
            <person name="Lipzen A."/>
            <person name="Lukacs Z."/>
            <person name="Mihaltcheva S."/>
            <person name="Morgado L.N."/>
            <person name="Niskanen T."/>
            <person name="Noordeloos M.E."/>
            <person name="Ohm R.A."/>
            <person name="Ortiz-Santana B."/>
            <person name="Ovrebo C."/>
            <person name="Racz N."/>
            <person name="Riley R."/>
            <person name="Savchenko A."/>
            <person name="Shiryaev A."/>
            <person name="Soop K."/>
            <person name="Spirin V."/>
            <person name="Szebenyi C."/>
            <person name="Tomsovsky M."/>
            <person name="Tulloss R.E."/>
            <person name="Uehling J."/>
            <person name="Grigoriev I.V."/>
            <person name="Vagvolgyi C."/>
            <person name="Papp T."/>
            <person name="Martin F.M."/>
            <person name="Miettinen O."/>
            <person name="Hibbett D.S."/>
            <person name="Nagy L.G."/>
        </authorList>
    </citation>
    <scope>NUCLEOTIDE SEQUENCE [LARGE SCALE GENOMIC DNA]</scope>
    <source>
        <strain evidence="1 2">NL-1719</strain>
    </source>
</reference>
<keyword evidence="2" id="KW-1185">Reference proteome</keyword>
<accession>A0ACD3A4Z5</accession>
<feature type="non-terminal residue" evidence="1">
    <location>
        <position position="1"/>
    </location>
</feature>